<reference evidence="6" key="1">
    <citation type="submission" date="2016-10" db="EMBL/GenBank/DDBJ databases">
        <authorList>
            <person name="de Groot N.N."/>
        </authorList>
    </citation>
    <scope>NUCLEOTIDE SEQUENCE [LARGE SCALE GENOMIC DNA]</scope>
    <source>
        <strain evidence="6">ATCC 20501</strain>
    </source>
</reference>
<evidence type="ECO:0000313" key="7">
    <source>
        <dbReference type="EMBL" id="SFD39169.1"/>
    </source>
</evidence>
<evidence type="ECO:0000256" key="1">
    <source>
        <dbReference type="ARBA" id="ARBA00022630"/>
    </source>
</evidence>
<evidence type="ECO:0000313" key="9">
    <source>
        <dbReference type="Proteomes" id="UP000236729"/>
    </source>
</evidence>
<reference evidence="8 9" key="2">
    <citation type="submission" date="2016-10" db="EMBL/GenBank/DDBJ databases">
        <authorList>
            <person name="Varghese N."/>
            <person name="Submissions S."/>
        </authorList>
    </citation>
    <scope>NUCLEOTIDE SEQUENCE [LARGE SCALE GENOMIC DNA]</scope>
    <source>
        <strain evidence="9">ATCC 20501</strain>
        <strain evidence="7 8">CGMCC 4.3529</strain>
    </source>
</reference>
<dbReference type="AlphaFoldDB" id="A0A1H6E5N4"/>
<dbReference type="GO" id="GO:0008726">
    <property type="term" value="F:alkanesulfonate monooxygenase activity"/>
    <property type="evidence" value="ECO:0007669"/>
    <property type="project" value="TreeGrafter"/>
</dbReference>
<feature type="domain" description="Luciferase-like" evidence="5">
    <location>
        <begin position="18"/>
        <end position="209"/>
    </location>
</feature>
<dbReference type="Proteomes" id="UP000199690">
    <property type="component" value="Unassembled WGS sequence"/>
</dbReference>
<evidence type="ECO:0000313" key="8">
    <source>
        <dbReference type="Proteomes" id="UP000199690"/>
    </source>
</evidence>
<dbReference type="Proteomes" id="UP000236729">
    <property type="component" value="Unassembled WGS sequence"/>
</dbReference>
<keyword evidence="2" id="KW-0288">FMN</keyword>
<name>A0A1H6E5N4_9PSEU</name>
<evidence type="ECO:0000259" key="5">
    <source>
        <dbReference type="Pfam" id="PF00296"/>
    </source>
</evidence>
<dbReference type="Gene3D" id="3.20.20.30">
    <property type="entry name" value="Luciferase-like domain"/>
    <property type="match status" value="1"/>
</dbReference>
<evidence type="ECO:0000256" key="3">
    <source>
        <dbReference type="ARBA" id="ARBA00023002"/>
    </source>
</evidence>
<dbReference type="SUPFAM" id="SSF51679">
    <property type="entry name" value="Bacterial luciferase-like"/>
    <property type="match status" value="1"/>
</dbReference>
<evidence type="ECO:0000313" key="6">
    <source>
        <dbReference type="EMBL" id="SEG92591.1"/>
    </source>
</evidence>
<dbReference type="InterPro" id="IPR050172">
    <property type="entry name" value="SsuD_RutA_monooxygenase"/>
</dbReference>
<dbReference type="PANTHER" id="PTHR42847:SF4">
    <property type="entry name" value="ALKANESULFONATE MONOOXYGENASE-RELATED"/>
    <property type="match status" value="1"/>
</dbReference>
<evidence type="ECO:0000256" key="4">
    <source>
        <dbReference type="ARBA" id="ARBA00023033"/>
    </source>
</evidence>
<keyword evidence="3" id="KW-0560">Oxidoreductase</keyword>
<dbReference type="PANTHER" id="PTHR42847">
    <property type="entry name" value="ALKANESULFONATE MONOOXYGENASE"/>
    <property type="match status" value="1"/>
</dbReference>
<dbReference type="EMBL" id="FOME01000004">
    <property type="protein sequence ID" value="SFD39169.1"/>
    <property type="molecule type" value="Genomic_DNA"/>
</dbReference>
<dbReference type="SMR" id="A0A1H6E5N4"/>
<accession>A0A1I1RXW5</accession>
<keyword evidence="4 6" id="KW-0503">Monooxygenase</keyword>
<dbReference type="InterPro" id="IPR011251">
    <property type="entry name" value="Luciferase-like_dom"/>
</dbReference>
<accession>A0A1H6E5N4</accession>
<dbReference type="EMBL" id="FNVB01000009">
    <property type="protein sequence ID" value="SEG92591.1"/>
    <property type="molecule type" value="Genomic_DNA"/>
</dbReference>
<gene>
    <name evidence="6" type="ORF">SAMN02982929_05608</name>
    <name evidence="7" type="ORF">SAMN05216506_104138</name>
</gene>
<organism evidence="6 9">
    <name type="scientific">Saccharopolyspora kobensis</name>
    <dbReference type="NCBI Taxonomy" id="146035"/>
    <lineage>
        <taxon>Bacteria</taxon>
        <taxon>Bacillati</taxon>
        <taxon>Actinomycetota</taxon>
        <taxon>Actinomycetes</taxon>
        <taxon>Pseudonocardiales</taxon>
        <taxon>Pseudonocardiaceae</taxon>
        <taxon>Saccharopolyspora</taxon>
    </lineage>
</organism>
<dbReference type="InterPro" id="IPR036661">
    <property type="entry name" value="Luciferase-like_sf"/>
</dbReference>
<dbReference type="Pfam" id="PF00296">
    <property type="entry name" value="Bac_luciferase"/>
    <property type="match status" value="1"/>
</dbReference>
<proteinExistence type="predicted"/>
<sequence>MRHALYLPPFGELADPGVLAELSARAEAAGFDGVFLWDHVVRPRQPGLGVCDPWIALAAIAARTERIRIGTRITPLSRRRPHDVARQAAAVDQLSAGRLVLGVGLGADNGGELSRLGEADDPRTRAEMLDEGLDVICALWSGEPVTHRGRHFRVDGLRFLPRPVQRPRIPIWVAAQSVKRAPLHRAARFDGLCPETTPDGLRAMLDVVARHRGGLDGYEVAVGGPPDDDPGPFRAAGASWWLVQFPEITTVAEVEAAISR</sequence>
<keyword evidence="8" id="KW-1185">Reference proteome</keyword>
<keyword evidence="1" id="KW-0285">Flavoprotein</keyword>
<protein>
    <submittedName>
        <fullName evidence="6">Luciferase-like monooxygenase</fullName>
    </submittedName>
</protein>
<dbReference type="GO" id="GO:0046306">
    <property type="term" value="P:alkanesulfonate catabolic process"/>
    <property type="evidence" value="ECO:0007669"/>
    <property type="project" value="TreeGrafter"/>
</dbReference>
<evidence type="ECO:0000256" key="2">
    <source>
        <dbReference type="ARBA" id="ARBA00022643"/>
    </source>
</evidence>